<dbReference type="GO" id="GO:0005829">
    <property type="term" value="C:cytosol"/>
    <property type="evidence" value="ECO:0000318"/>
    <property type="project" value="GO_Central"/>
</dbReference>
<dbReference type="InParanoid" id="B7QB78"/>
<dbReference type="GO" id="GO:0019239">
    <property type="term" value="F:deaminase activity"/>
    <property type="evidence" value="ECO:0000318"/>
    <property type="project" value="GO_Central"/>
</dbReference>
<reference evidence="1 3" key="1">
    <citation type="submission" date="2008-03" db="EMBL/GenBank/DDBJ databases">
        <title>Annotation of Ixodes scapularis.</title>
        <authorList>
            <consortium name="Ixodes scapularis Genome Project Consortium"/>
            <person name="Caler E."/>
            <person name="Hannick L.I."/>
            <person name="Bidwell S."/>
            <person name="Joardar V."/>
            <person name="Thiagarajan M."/>
            <person name="Amedeo P."/>
            <person name="Galinsky K.J."/>
            <person name="Schobel S."/>
            <person name="Inman J."/>
            <person name="Hostetler J."/>
            <person name="Miller J."/>
            <person name="Hammond M."/>
            <person name="Megy K."/>
            <person name="Lawson D."/>
            <person name="Kodira C."/>
            <person name="Sutton G."/>
            <person name="Meyer J."/>
            <person name="Hill C.A."/>
            <person name="Birren B."/>
            <person name="Nene V."/>
            <person name="Collins F."/>
            <person name="Alarcon-Chaidez F."/>
            <person name="Wikel S."/>
            <person name="Strausberg R."/>
        </authorList>
    </citation>
    <scope>NUCLEOTIDE SEQUENCE [LARGE SCALE GENOMIC DNA]</scope>
    <source>
        <strain evidence="3">Wikel</strain>
        <strain evidence="1">Wikel colony</strain>
    </source>
</reference>
<dbReference type="SUPFAM" id="SSF55298">
    <property type="entry name" value="YjgF-like"/>
    <property type="match status" value="1"/>
</dbReference>
<dbReference type="EMBL" id="ABJB010078633">
    <property type="status" value="NOT_ANNOTATED_CDS"/>
    <property type="molecule type" value="Genomic_DNA"/>
</dbReference>
<evidence type="ECO:0000313" key="1">
    <source>
        <dbReference type="EMBL" id="EEC16100.1"/>
    </source>
</evidence>
<dbReference type="EMBL" id="ABJB010353780">
    <property type="status" value="NOT_ANNOTATED_CDS"/>
    <property type="molecule type" value="Genomic_DNA"/>
</dbReference>
<dbReference type="EMBL" id="ABJB010484526">
    <property type="status" value="NOT_ANNOTATED_CDS"/>
    <property type="molecule type" value="Genomic_DNA"/>
</dbReference>
<dbReference type="EMBL" id="ABJB010246738">
    <property type="status" value="NOT_ANNOTATED_CDS"/>
    <property type="molecule type" value="Genomic_DNA"/>
</dbReference>
<dbReference type="GO" id="GO:0006402">
    <property type="term" value="P:mRNA catabolic process"/>
    <property type="evidence" value="ECO:0000318"/>
    <property type="project" value="GO_Central"/>
</dbReference>
<dbReference type="EMBL" id="ABJB010950378">
    <property type="status" value="NOT_ANNOTATED_CDS"/>
    <property type="molecule type" value="Genomic_DNA"/>
</dbReference>
<organism>
    <name type="scientific">Ixodes scapularis</name>
    <name type="common">Black-legged tick</name>
    <name type="synonym">Deer tick</name>
    <dbReference type="NCBI Taxonomy" id="6945"/>
    <lineage>
        <taxon>Eukaryota</taxon>
        <taxon>Metazoa</taxon>
        <taxon>Ecdysozoa</taxon>
        <taxon>Arthropoda</taxon>
        <taxon>Chelicerata</taxon>
        <taxon>Arachnida</taxon>
        <taxon>Acari</taxon>
        <taxon>Parasitiformes</taxon>
        <taxon>Ixodida</taxon>
        <taxon>Ixodoidea</taxon>
        <taxon>Ixodidae</taxon>
        <taxon>Ixodinae</taxon>
        <taxon>Ixodes</taxon>
    </lineage>
</organism>
<dbReference type="HOGENOM" id="CLU_1418427_0_0_1"/>
<dbReference type="EMBL" id="ABJB011006012">
    <property type="status" value="NOT_ANNOTATED_CDS"/>
    <property type="molecule type" value="Genomic_DNA"/>
</dbReference>
<dbReference type="EnsemblMetazoa" id="ISCW022510-RA">
    <property type="protein sequence ID" value="ISCW022510-PA"/>
    <property type="gene ID" value="ISCW022510"/>
</dbReference>
<dbReference type="InterPro" id="IPR006175">
    <property type="entry name" value="YjgF/YER057c/UK114"/>
</dbReference>
<evidence type="ECO:0000313" key="3">
    <source>
        <dbReference type="Proteomes" id="UP000001555"/>
    </source>
</evidence>
<evidence type="ECO:0000313" key="2">
    <source>
        <dbReference type="EnsemblMetazoa" id="ISCW022510-PA"/>
    </source>
</evidence>
<gene>
    <name evidence="1" type="ORF">IscW_ISCW022510</name>
</gene>
<dbReference type="EMBL" id="ABJB010147757">
    <property type="status" value="NOT_ANNOTATED_CDS"/>
    <property type="molecule type" value="Genomic_DNA"/>
</dbReference>
<dbReference type="GO" id="GO:0017148">
    <property type="term" value="P:negative regulation of translation"/>
    <property type="evidence" value="ECO:0000318"/>
    <property type="project" value="GO_Central"/>
</dbReference>
<dbReference type="EMBL" id="ABJB010188949">
    <property type="status" value="NOT_ANNOTATED_CDS"/>
    <property type="molecule type" value="Genomic_DNA"/>
</dbReference>
<protein>
    <submittedName>
        <fullName evidence="1 2">Uncharacterized protein</fullName>
    </submittedName>
</protein>
<name>B7QB78_IXOSC</name>
<feature type="non-terminal residue" evidence="1">
    <location>
        <position position="1"/>
    </location>
</feature>
<dbReference type="VEuPathDB" id="VectorBase:ISCW022510"/>
<proteinExistence type="predicted"/>
<dbReference type="Proteomes" id="UP000001555">
    <property type="component" value="Unassembled WGS sequence"/>
</dbReference>
<dbReference type="STRING" id="6945.B7QB78"/>
<dbReference type="Gene3D" id="3.30.1330.40">
    <property type="entry name" value="RutC-like"/>
    <property type="match status" value="1"/>
</dbReference>
<dbReference type="GO" id="GO:0005739">
    <property type="term" value="C:mitochondrion"/>
    <property type="evidence" value="ECO:0000318"/>
    <property type="project" value="GO_Central"/>
</dbReference>
<dbReference type="AlphaFoldDB" id="B7QB78"/>
<dbReference type="InterPro" id="IPR035959">
    <property type="entry name" value="RutC-like_sf"/>
</dbReference>
<dbReference type="PaxDb" id="6945-B7QB78"/>
<dbReference type="EMBL" id="ABJB010831645">
    <property type="status" value="NOT_ANNOTATED_CDS"/>
    <property type="molecule type" value="Genomic_DNA"/>
</dbReference>
<reference evidence="2" key="2">
    <citation type="submission" date="2020-05" db="UniProtKB">
        <authorList>
            <consortium name="EnsemblMetazoa"/>
        </authorList>
    </citation>
    <scope>IDENTIFICATION</scope>
    <source>
        <strain evidence="2">wikel</strain>
    </source>
</reference>
<dbReference type="Pfam" id="PF01042">
    <property type="entry name" value="Ribonuc_L-PSP"/>
    <property type="match status" value="1"/>
</dbReference>
<sequence>AKTTVFLTNWDNYDEINRIYREYFPEKFPARSALQVLSLPGFSVVVVVFGQTRRETFVLPNVGAFYCRFSGKVPREIGSSGGRTGGGCLRDKKSIKQGKSDLECHARNTTELQQVAKLPAGGAGPAGSAGPADLAPPACAAEPVGPKQPAGAAFPRCGPLPLARPALLLLLEGLLGTRLFSWRLGQVQSPVT</sequence>
<accession>B7QB78</accession>
<dbReference type="EMBL" id="DS899359">
    <property type="protein sequence ID" value="EEC16100.1"/>
    <property type="molecule type" value="Genomic_DNA"/>
</dbReference>
<dbReference type="CDD" id="cd00448">
    <property type="entry name" value="YjgF_YER057c_UK114_family"/>
    <property type="match status" value="1"/>
</dbReference>
<dbReference type="EMBL" id="ABJB010635983">
    <property type="status" value="NOT_ANNOTATED_CDS"/>
    <property type="molecule type" value="Genomic_DNA"/>
</dbReference>
<keyword evidence="3" id="KW-1185">Reference proteome</keyword>